<feature type="domain" description="GGDEF" evidence="2">
    <location>
        <begin position="22"/>
        <end position="154"/>
    </location>
</feature>
<protein>
    <recommendedName>
        <fullName evidence="5">Diguanylate phosphodiesterase</fullName>
    </recommendedName>
</protein>
<dbReference type="SUPFAM" id="SSF55073">
    <property type="entry name" value="Nucleotide cyclase"/>
    <property type="match status" value="1"/>
</dbReference>
<comment type="caution">
    <text evidence="3">The sequence shown here is derived from an EMBL/GenBank/DDBJ whole genome shotgun (WGS) entry which is preliminary data.</text>
</comment>
<dbReference type="Gene3D" id="3.20.20.450">
    <property type="entry name" value="EAL domain"/>
    <property type="match status" value="1"/>
</dbReference>
<keyword evidence="4" id="KW-1185">Reference proteome</keyword>
<dbReference type="InterPro" id="IPR029787">
    <property type="entry name" value="Nucleotide_cyclase"/>
</dbReference>
<accession>A0A0A2SWI9</accession>
<dbReference type="OrthoDB" id="9804951at2"/>
<dbReference type="PANTHER" id="PTHR33121">
    <property type="entry name" value="CYCLIC DI-GMP PHOSPHODIESTERASE PDEF"/>
    <property type="match status" value="1"/>
</dbReference>
<dbReference type="PANTHER" id="PTHR33121:SF79">
    <property type="entry name" value="CYCLIC DI-GMP PHOSPHODIESTERASE PDED-RELATED"/>
    <property type="match status" value="1"/>
</dbReference>
<evidence type="ECO:0008006" key="5">
    <source>
        <dbReference type="Google" id="ProtNLM"/>
    </source>
</evidence>
<dbReference type="PROSITE" id="PS50887">
    <property type="entry name" value="GGDEF"/>
    <property type="match status" value="1"/>
</dbReference>
<evidence type="ECO:0000259" key="2">
    <source>
        <dbReference type="PROSITE" id="PS50887"/>
    </source>
</evidence>
<dbReference type="GO" id="GO:0071111">
    <property type="term" value="F:cyclic-guanylate-specific phosphodiesterase activity"/>
    <property type="evidence" value="ECO:0007669"/>
    <property type="project" value="InterPro"/>
</dbReference>
<proteinExistence type="predicted"/>
<gene>
    <name evidence="3" type="ORF">EP47_12250</name>
</gene>
<dbReference type="CDD" id="cd01948">
    <property type="entry name" value="EAL"/>
    <property type="match status" value="1"/>
</dbReference>
<dbReference type="Pfam" id="PF00990">
    <property type="entry name" value="GGDEF"/>
    <property type="match status" value="1"/>
</dbReference>
<organism evidence="3 4">
    <name type="scientific">Legionella norrlandica</name>
    <dbReference type="NCBI Taxonomy" id="1498499"/>
    <lineage>
        <taxon>Bacteria</taxon>
        <taxon>Pseudomonadati</taxon>
        <taxon>Pseudomonadota</taxon>
        <taxon>Gammaproteobacteria</taxon>
        <taxon>Legionellales</taxon>
        <taxon>Legionellaceae</taxon>
        <taxon>Legionella</taxon>
    </lineage>
</organism>
<name>A0A0A2SWI9_9GAMM</name>
<dbReference type="RefSeq" id="WP_035887751.1">
    <property type="nucleotide sequence ID" value="NZ_JNCF01000009.1"/>
</dbReference>
<dbReference type="STRING" id="1498499.EP47_12250"/>
<dbReference type="PROSITE" id="PS50883">
    <property type="entry name" value="EAL"/>
    <property type="match status" value="1"/>
</dbReference>
<dbReference type="EMBL" id="JNCF01000009">
    <property type="protein sequence ID" value="KGP63799.1"/>
    <property type="molecule type" value="Genomic_DNA"/>
</dbReference>
<evidence type="ECO:0000313" key="3">
    <source>
        <dbReference type="EMBL" id="KGP63799.1"/>
    </source>
</evidence>
<dbReference type="Proteomes" id="UP000054422">
    <property type="component" value="Unassembled WGS sequence"/>
</dbReference>
<dbReference type="Pfam" id="PF00563">
    <property type="entry name" value="EAL"/>
    <property type="match status" value="1"/>
</dbReference>
<dbReference type="SUPFAM" id="SSF141868">
    <property type="entry name" value="EAL domain-like"/>
    <property type="match status" value="1"/>
</dbReference>
<dbReference type="InterPro" id="IPR043128">
    <property type="entry name" value="Rev_trsase/Diguanyl_cyclase"/>
</dbReference>
<dbReference type="InterPro" id="IPR001633">
    <property type="entry name" value="EAL_dom"/>
</dbReference>
<dbReference type="InterPro" id="IPR050706">
    <property type="entry name" value="Cyclic-di-GMP_PDE-like"/>
</dbReference>
<dbReference type="InterPro" id="IPR035919">
    <property type="entry name" value="EAL_sf"/>
</dbReference>
<dbReference type="Gene3D" id="3.30.70.270">
    <property type="match status" value="1"/>
</dbReference>
<dbReference type="InterPro" id="IPR000160">
    <property type="entry name" value="GGDEF_dom"/>
</dbReference>
<dbReference type="AlphaFoldDB" id="A0A0A2SWI9"/>
<sequence length="419" mass="47947">MATRVDYDAFFKSLENMANGSESAAVLVIEFTGMSELDSVFGYRSMDEVRDNLLGKLSQELPSKDILTSLGRSQVGIILPKIASVQQTLLAAHKIIRLFSFPIQYKQNKLVFLPIIGTAIKPKIKNFNADLWLGQASIAMREATKRNKRFLFYEDIKQEEQLLEFSLLADIEKAIEESEFYLMFQPQVSINTEKEILSCEALLRWVHPRHGLINTGNLIAFIEHSTLISKLTAWVIKTAIRHCATYRKAGLKGGVHINLSSYNLQEPDLVDLIARSMEIWEVPGEHITFELTETTFITEESYAYEQLLALKKLGLHVAMDDFGIGYSSFERLITLPFDEIKIDRFFIQQMEHNANARALVESLILLAHKMNIRVVAEGIECFEELQRLKSFGCDLGQGYYFYKPLYLDDLMVIIKEQHQ</sequence>
<dbReference type="SMART" id="SM00052">
    <property type="entry name" value="EAL"/>
    <property type="match status" value="1"/>
</dbReference>
<evidence type="ECO:0000259" key="1">
    <source>
        <dbReference type="PROSITE" id="PS50883"/>
    </source>
</evidence>
<feature type="domain" description="EAL" evidence="1">
    <location>
        <begin position="164"/>
        <end position="418"/>
    </location>
</feature>
<evidence type="ECO:0000313" key="4">
    <source>
        <dbReference type="Proteomes" id="UP000054422"/>
    </source>
</evidence>
<reference evidence="3 4" key="1">
    <citation type="submission" date="2014-05" db="EMBL/GenBank/DDBJ databases">
        <authorList>
            <person name="Rizzardi K."/>
            <person name="Winiecka-Krusnell J."/>
            <person name="Ramliden M."/>
            <person name="Alm E."/>
            <person name="Andersson S."/>
            <person name="Byfors S."/>
        </authorList>
    </citation>
    <scope>NUCLEOTIDE SEQUENCE [LARGE SCALE GENOMIC DNA]</scope>
    <source>
        <strain evidence="3 4">LEGN</strain>
    </source>
</reference>